<dbReference type="EMBL" id="CACSLK010034108">
    <property type="protein sequence ID" value="CAA0841276.1"/>
    <property type="molecule type" value="Genomic_DNA"/>
</dbReference>
<protein>
    <submittedName>
        <fullName evidence="3">Basic-leucine zipper (BZIP) transcription factor family protein</fullName>
    </submittedName>
</protein>
<dbReference type="InterPro" id="IPR004827">
    <property type="entry name" value="bZIP"/>
</dbReference>
<dbReference type="Proteomes" id="UP001153555">
    <property type="component" value="Unassembled WGS sequence"/>
</dbReference>
<organism evidence="3 4">
    <name type="scientific">Striga hermonthica</name>
    <name type="common">Purple witchweed</name>
    <name type="synonym">Buchnera hermonthica</name>
    <dbReference type="NCBI Taxonomy" id="68872"/>
    <lineage>
        <taxon>Eukaryota</taxon>
        <taxon>Viridiplantae</taxon>
        <taxon>Streptophyta</taxon>
        <taxon>Embryophyta</taxon>
        <taxon>Tracheophyta</taxon>
        <taxon>Spermatophyta</taxon>
        <taxon>Magnoliopsida</taxon>
        <taxon>eudicotyledons</taxon>
        <taxon>Gunneridae</taxon>
        <taxon>Pentapetalae</taxon>
        <taxon>asterids</taxon>
        <taxon>lamiids</taxon>
        <taxon>Lamiales</taxon>
        <taxon>Orobanchaceae</taxon>
        <taxon>Buchnereae</taxon>
        <taxon>Striga</taxon>
    </lineage>
</organism>
<sequence>MAESIEKKGKNWPLSNHEAVKKYREKKKARAASLEDEVVRLRAKNQHLMKRLQGQALLEAEIVRLKCLLVDIRGRMEGKIGSFSYQKLNKARDIYRCLGNHNIDQKQWRRFRRVRLKSGPVVELSGKTCHLRRLYHLQLLPMLPLERSLISVAEANTTDGAPLMGTRNWHESYACYVYFMEANQEKIVEAGGLSSLLMLLTTYEDEMRPIKRS</sequence>
<dbReference type="CDD" id="cd14686">
    <property type="entry name" value="bZIP"/>
    <property type="match status" value="1"/>
</dbReference>
<feature type="coiled-coil region" evidence="1">
    <location>
        <begin position="24"/>
        <end position="51"/>
    </location>
</feature>
<dbReference type="GO" id="GO:0000981">
    <property type="term" value="F:DNA-binding transcription factor activity, RNA polymerase II-specific"/>
    <property type="evidence" value="ECO:0007669"/>
    <property type="project" value="TreeGrafter"/>
</dbReference>
<dbReference type="InterPro" id="IPR031106">
    <property type="entry name" value="C/EBP"/>
</dbReference>
<dbReference type="GO" id="GO:0000978">
    <property type="term" value="F:RNA polymerase II cis-regulatory region sequence-specific DNA binding"/>
    <property type="evidence" value="ECO:0007669"/>
    <property type="project" value="TreeGrafter"/>
</dbReference>
<evidence type="ECO:0000259" key="2">
    <source>
        <dbReference type="SMART" id="SM00338"/>
    </source>
</evidence>
<comment type="caution">
    <text evidence="3">The sequence shown here is derived from an EMBL/GenBank/DDBJ whole genome shotgun (WGS) entry which is preliminary data.</text>
</comment>
<dbReference type="PANTHER" id="PTHR23334:SF49">
    <property type="entry name" value="BASIC LEUCINE ZIPPER 23"/>
    <property type="match status" value="1"/>
</dbReference>
<gene>
    <name evidence="3" type="ORF">SHERM_07291</name>
</gene>
<dbReference type="Pfam" id="PF07716">
    <property type="entry name" value="bZIP_2"/>
    <property type="match status" value="1"/>
</dbReference>
<dbReference type="Gene3D" id="1.20.5.170">
    <property type="match status" value="1"/>
</dbReference>
<dbReference type="AlphaFoldDB" id="A0A9N7RR27"/>
<evidence type="ECO:0000313" key="4">
    <source>
        <dbReference type="Proteomes" id="UP001153555"/>
    </source>
</evidence>
<dbReference type="PANTHER" id="PTHR23334">
    <property type="entry name" value="CCAAT/ENHANCER BINDING PROTEIN"/>
    <property type="match status" value="1"/>
</dbReference>
<dbReference type="OrthoDB" id="1905076at2759"/>
<dbReference type="SMART" id="SM00338">
    <property type="entry name" value="BRLZ"/>
    <property type="match status" value="1"/>
</dbReference>
<feature type="domain" description="BZIP" evidence="2">
    <location>
        <begin position="3"/>
        <end position="71"/>
    </location>
</feature>
<name>A0A9N7RR27_STRHE</name>
<reference evidence="3" key="1">
    <citation type="submission" date="2019-12" db="EMBL/GenBank/DDBJ databases">
        <authorList>
            <person name="Scholes J."/>
        </authorList>
    </citation>
    <scope>NUCLEOTIDE SEQUENCE</scope>
</reference>
<evidence type="ECO:0000313" key="3">
    <source>
        <dbReference type="EMBL" id="CAA0841276.1"/>
    </source>
</evidence>
<accession>A0A9N7RR27</accession>
<dbReference type="SUPFAM" id="SSF57959">
    <property type="entry name" value="Leucine zipper domain"/>
    <property type="match status" value="1"/>
</dbReference>
<dbReference type="GO" id="GO:0006351">
    <property type="term" value="P:DNA-templated transcription"/>
    <property type="evidence" value="ECO:0007669"/>
    <property type="project" value="InterPro"/>
</dbReference>
<evidence type="ECO:0000256" key="1">
    <source>
        <dbReference type="SAM" id="Coils"/>
    </source>
</evidence>
<dbReference type="InterPro" id="IPR046347">
    <property type="entry name" value="bZIP_sf"/>
</dbReference>
<keyword evidence="4" id="KW-1185">Reference proteome</keyword>
<keyword evidence="1" id="KW-0175">Coiled coil</keyword>
<proteinExistence type="predicted"/>